<dbReference type="Pfam" id="PF11470">
    <property type="entry name" value="TUG-UBL1"/>
    <property type="match status" value="1"/>
</dbReference>
<evidence type="ECO:0000313" key="3">
    <source>
        <dbReference type="Proteomes" id="UP000007110"/>
    </source>
</evidence>
<dbReference type="InParanoid" id="A0A7M7P7A5"/>
<feature type="domain" description="TUG ubiquitin-like" evidence="1">
    <location>
        <begin position="8"/>
        <end position="71"/>
    </location>
</feature>
<reference evidence="2" key="2">
    <citation type="submission" date="2021-01" db="UniProtKB">
        <authorList>
            <consortium name="EnsemblMetazoa"/>
        </authorList>
    </citation>
    <scope>IDENTIFICATION</scope>
</reference>
<accession>A0A7M7P7A5</accession>
<dbReference type="RefSeq" id="XP_030847406.1">
    <property type="nucleotide sequence ID" value="XM_030991546.1"/>
</dbReference>
<keyword evidence="3" id="KW-1185">Reference proteome</keyword>
<reference evidence="3" key="1">
    <citation type="submission" date="2015-02" db="EMBL/GenBank/DDBJ databases">
        <title>Genome sequencing for Strongylocentrotus purpuratus.</title>
        <authorList>
            <person name="Murali S."/>
            <person name="Liu Y."/>
            <person name="Vee V."/>
            <person name="English A."/>
            <person name="Wang M."/>
            <person name="Skinner E."/>
            <person name="Han Y."/>
            <person name="Muzny D.M."/>
            <person name="Worley K.C."/>
            <person name="Gibbs R.A."/>
        </authorList>
    </citation>
    <scope>NUCLEOTIDE SEQUENCE</scope>
</reference>
<dbReference type="OrthoDB" id="440781at2759"/>
<dbReference type="EnsemblMetazoa" id="XM_030991546">
    <property type="protein sequence ID" value="XP_030847406"/>
    <property type="gene ID" value="LOC115926630"/>
</dbReference>
<dbReference type="CDD" id="cd16105">
    <property type="entry name" value="Ubl_ASPSCR1_like"/>
    <property type="match status" value="1"/>
</dbReference>
<protein>
    <recommendedName>
        <fullName evidence="1">TUG ubiquitin-like domain-containing protein</fullName>
    </recommendedName>
</protein>
<dbReference type="KEGG" id="spu:115926630"/>
<sequence>MASNVNVLCPNGRRQTVKVSPNTRILEVIEIVCKKQKFNADDYNLKHQRTILDVQVPFRYANLINNAKLELVKADVSRSLSGSTMVALQLSTGERLQHSFDSTISLWDILQHWEGQSSDR</sequence>
<dbReference type="PANTHER" id="PTHR46467:SF1">
    <property type="entry name" value="TETHER CONTAINING UBX DOMAIN FOR GLUT4"/>
    <property type="match status" value="1"/>
</dbReference>
<dbReference type="OMA" id="CRCQDFN"/>
<dbReference type="SUPFAM" id="SSF54236">
    <property type="entry name" value="Ubiquitin-like"/>
    <property type="match status" value="1"/>
</dbReference>
<dbReference type="Proteomes" id="UP000007110">
    <property type="component" value="Unassembled WGS sequence"/>
</dbReference>
<dbReference type="Gene3D" id="3.10.20.90">
    <property type="entry name" value="Phosphatidylinositol 3-kinase Catalytic Subunit, Chain A, domain 1"/>
    <property type="match status" value="1"/>
</dbReference>
<dbReference type="InterPro" id="IPR021569">
    <property type="entry name" value="TUG-UBL1"/>
</dbReference>
<proteinExistence type="predicted"/>
<evidence type="ECO:0000313" key="2">
    <source>
        <dbReference type="EnsemblMetazoa" id="XP_030847406"/>
    </source>
</evidence>
<dbReference type="GeneID" id="115926630"/>
<dbReference type="PANTHER" id="PTHR46467">
    <property type="entry name" value="TETHER CONTAINING UBX DOMAIN FOR GLUT4"/>
    <property type="match status" value="1"/>
</dbReference>
<dbReference type="AlphaFoldDB" id="A0A7M7P7A5"/>
<dbReference type="InterPro" id="IPR029071">
    <property type="entry name" value="Ubiquitin-like_domsf"/>
</dbReference>
<dbReference type="FunFam" id="3.10.20.90:FF:000204">
    <property type="entry name" value="tether containing UBX domain for GLUT4"/>
    <property type="match status" value="1"/>
</dbReference>
<organism evidence="2 3">
    <name type="scientific">Strongylocentrotus purpuratus</name>
    <name type="common">Purple sea urchin</name>
    <dbReference type="NCBI Taxonomy" id="7668"/>
    <lineage>
        <taxon>Eukaryota</taxon>
        <taxon>Metazoa</taxon>
        <taxon>Echinodermata</taxon>
        <taxon>Eleutherozoa</taxon>
        <taxon>Echinozoa</taxon>
        <taxon>Echinoidea</taxon>
        <taxon>Euechinoidea</taxon>
        <taxon>Echinacea</taxon>
        <taxon>Camarodonta</taxon>
        <taxon>Echinidea</taxon>
        <taxon>Strongylocentrotidae</taxon>
        <taxon>Strongylocentrotus</taxon>
    </lineage>
</organism>
<evidence type="ECO:0000259" key="1">
    <source>
        <dbReference type="Pfam" id="PF11470"/>
    </source>
</evidence>
<name>A0A7M7P7A5_STRPU</name>